<feature type="transmembrane region" description="Helical" evidence="1">
    <location>
        <begin position="96"/>
        <end position="116"/>
    </location>
</feature>
<comment type="caution">
    <text evidence="2">The sequence shown here is derived from an EMBL/GenBank/DDBJ whole genome shotgun (WGS) entry which is preliminary data.</text>
</comment>
<keyword evidence="3" id="KW-1185">Reference proteome</keyword>
<organism evidence="2 3">
    <name type="scientific">Ferirhizobium litorale</name>
    <dbReference type="NCBI Taxonomy" id="2927786"/>
    <lineage>
        <taxon>Bacteria</taxon>
        <taxon>Pseudomonadati</taxon>
        <taxon>Pseudomonadota</taxon>
        <taxon>Alphaproteobacteria</taxon>
        <taxon>Hyphomicrobiales</taxon>
        <taxon>Rhizobiaceae</taxon>
        <taxon>Ferirhizobium</taxon>
    </lineage>
</organism>
<gene>
    <name evidence="2" type="ORF">MRS75_01530</name>
</gene>
<reference evidence="2" key="1">
    <citation type="submission" date="2022-03" db="EMBL/GenBank/DDBJ databases">
        <title>Fererhizobium litorale gen. nov., sp. nov., isolated from sandy sediments of the Sea of Japan seashore.</title>
        <authorList>
            <person name="Romanenko L."/>
            <person name="Kurilenko V."/>
            <person name="Otstavnykh N."/>
            <person name="Svetashev V."/>
            <person name="Tekutyeva L."/>
            <person name="Isaeva M."/>
            <person name="Mikhailov V."/>
        </authorList>
    </citation>
    <scope>NUCLEOTIDE SEQUENCE</scope>
    <source>
        <strain evidence="2">KMM 9576</strain>
    </source>
</reference>
<evidence type="ECO:0000256" key="1">
    <source>
        <dbReference type="SAM" id="Phobius"/>
    </source>
</evidence>
<accession>A0AAE3QBE4</accession>
<sequence length="219" mass="24475">MDFMRLLKSLEELLFEVASWLLFYPLTLWRSIRYPERMMRYADVELLDKDQEQYTDTLNPPTFLLISLLIAHGIELKLVRNTVLPLPSMLTDDSNLLIFRAVMFSIFPLLLALLYLRYRKLPLDRKTLKAPFYSQCYVAAPFALLMSLGGIVSRADGNHASSVGAVLAVAALAWYVAVQTRWFSASLGISALRAVFGVIGMVLAAAMVVILVSLAIALG</sequence>
<dbReference type="RefSeq" id="WP_311784926.1">
    <property type="nucleotide sequence ID" value="NZ_JALDYY010000001.1"/>
</dbReference>
<protein>
    <submittedName>
        <fullName evidence="2">Permease</fullName>
    </submittedName>
</protein>
<keyword evidence="1" id="KW-0812">Transmembrane</keyword>
<feature type="transmembrane region" description="Helical" evidence="1">
    <location>
        <begin position="136"/>
        <end position="153"/>
    </location>
</feature>
<keyword evidence="1" id="KW-1133">Transmembrane helix</keyword>
<name>A0AAE3QBE4_9HYPH</name>
<feature type="transmembrane region" description="Helical" evidence="1">
    <location>
        <begin position="13"/>
        <end position="32"/>
    </location>
</feature>
<evidence type="ECO:0000313" key="2">
    <source>
        <dbReference type="EMBL" id="MDI7920760.1"/>
    </source>
</evidence>
<proteinExistence type="predicted"/>
<evidence type="ECO:0000313" key="3">
    <source>
        <dbReference type="Proteomes" id="UP001161580"/>
    </source>
</evidence>
<dbReference type="Proteomes" id="UP001161580">
    <property type="component" value="Unassembled WGS sequence"/>
</dbReference>
<keyword evidence="1" id="KW-0472">Membrane</keyword>
<dbReference type="AlphaFoldDB" id="A0AAE3QBE4"/>
<feature type="transmembrane region" description="Helical" evidence="1">
    <location>
        <begin position="159"/>
        <end position="178"/>
    </location>
</feature>
<feature type="transmembrane region" description="Helical" evidence="1">
    <location>
        <begin position="190"/>
        <end position="218"/>
    </location>
</feature>
<dbReference type="EMBL" id="JALDYZ010000001">
    <property type="protein sequence ID" value="MDI7920760.1"/>
    <property type="molecule type" value="Genomic_DNA"/>
</dbReference>